<organism evidence="11 12">
    <name type="scientific">Clostridium zeae</name>
    <dbReference type="NCBI Taxonomy" id="2759022"/>
    <lineage>
        <taxon>Bacteria</taxon>
        <taxon>Bacillati</taxon>
        <taxon>Bacillota</taxon>
        <taxon>Clostridia</taxon>
        <taxon>Eubacteriales</taxon>
        <taxon>Clostridiaceae</taxon>
        <taxon>Clostridium</taxon>
    </lineage>
</organism>
<evidence type="ECO:0000256" key="3">
    <source>
        <dbReference type="ARBA" id="ARBA00010088"/>
    </source>
</evidence>
<accession>A0ABQ1E634</accession>
<comment type="caution">
    <text evidence="11">The sequence shown here is derived from an EMBL/GenBank/DDBJ whole genome shotgun (WGS) entry which is preliminary data.</text>
</comment>
<evidence type="ECO:0000259" key="10">
    <source>
        <dbReference type="Pfam" id="PF00561"/>
    </source>
</evidence>
<evidence type="ECO:0000256" key="4">
    <source>
        <dbReference type="ARBA" id="ARBA00012568"/>
    </source>
</evidence>
<dbReference type="Gene3D" id="3.40.50.1820">
    <property type="entry name" value="alpha/beta hydrolase"/>
    <property type="match status" value="1"/>
</dbReference>
<evidence type="ECO:0000256" key="7">
    <source>
        <dbReference type="ARBA" id="ARBA00022670"/>
    </source>
</evidence>
<evidence type="ECO:0000313" key="11">
    <source>
        <dbReference type="EMBL" id="GFZ30194.1"/>
    </source>
</evidence>
<feature type="domain" description="AB hydrolase-1" evidence="10">
    <location>
        <begin position="27"/>
        <end position="282"/>
    </location>
</feature>
<reference evidence="11 12" key="1">
    <citation type="journal article" date="2021" name="Int. J. Syst. Evol. Microbiol.">
        <title>Clostridium zeae sp. nov., isolated from corn silage.</title>
        <authorList>
            <person name="Kobayashi H."/>
            <person name="Tanizawa Y."/>
            <person name="Yagura M."/>
            <person name="Sakamoto M."/>
            <person name="Ohkuma M."/>
            <person name="Tohno M."/>
        </authorList>
    </citation>
    <scope>NUCLEOTIDE SEQUENCE [LARGE SCALE GENOMIC DNA]</scope>
    <source>
        <strain evidence="11 12">CSC2</strain>
    </source>
</reference>
<keyword evidence="6" id="KW-0963">Cytoplasm</keyword>
<dbReference type="PANTHER" id="PTHR43722:SF1">
    <property type="entry name" value="PROLINE IMINOPEPTIDASE"/>
    <property type="match status" value="1"/>
</dbReference>
<keyword evidence="8" id="KW-0378">Hydrolase</keyword>
<dbReference type="Proteomes" id="UP000663802">
    <property type="component" value="Unassembled WGS sequence"/>
</dbReference>
<comment type="catalytic activity">
    <reaction evidence="1">
        <text>Release of N-terminal proline from a peptide.</text>
        <dbReference type="EC" id="3.4.11.5"/>
    </reaction>
</comment>
<evidence type="ECO:0000313" key="12">
    <source>
        <dbReference type="Proteomes" id="UP000663802"/>
    </source>
</evidence>
<gene>
    <name evidence="11" type="primary">pip</name>
    <name evidence="11" type="ORF">CSC2_07200</name>
</gene>
<dbReference type="PRINTS" id="PR00111">
    <property type="entry name" value="ABHYDROLASE"/>
</dbReference>
<comment type="subcellular location">
    <subcellularLocation>
        <location evidence="2">Cytoplasm</location>
    </subcellularLocation>
</comment>
<dbReference type="EC" id="3.4.11.5" evidence="4"/>
<dbReference type="PANTHER" id="PTHR43722">
    <property type="entry name" value="PROLINE IMINOPEPTIDASE"/>
    <property type="match status" value="1"/>
</dbReference>
<keyword evidence="5" id="KW-0031">Aminopeptidase</keyword>
<dbReference type="InterPro" id="IPR029058">
    <property type="entry name" value="AB_hydrolase_fold"/>
</dbReference>
<dbReference type="InterPro" id="IPR005944">
    <property type="entry name" value="Pro_iminopeptidase"/>
</dbReference>
<keyword evidence="7" id="KW-0645">Protease</keyword>
<dbReference type="SUPFAM" id="SSF53474">
    <property type="entry name" value="alpha/beta-Hydrolases"/>
    <property type="match status" value="1"/>
</dbReference>
<keyword evidence="12" id="KW-1185">Reference proteome</keyword>
<evidence type="ECO:0000256" key="1">
    <source>
        <dbReference type="ARBA" id="ARBA00001585"/>
    </source>
</evidence>
<evidence type="ECO:0000256" key="2">
    <source>
        <dbReference type="ARBA" id="ARBA00004496"/>
    </source>
</evidence>
<name>A0ABQ1E634_9CLOT</name>
<dbReference type="EMBL" id="BMBA01000001">
    <property type="protein sequence ID" value="GFZ30194.1"/>
    <property type="molecule type" value="Genomic_DNA"/>
</dbReference>
<sequence length="295" mass="33899">MDKRYITLRDGKRIYVETYNKGHKRNLLMLHGGPGEGCGDLRYQAIKLSEHFNVVIFDQRGVLRSEKIEDDENFGLEFLIDDCEDLKNILGFDSWSVLGHSFGGELALLYAIKYPSSVGKVIFECPTFYYPMSIHSIYIKYINIAEKAGMIEFAKEIRELVDNASDIGVLTDNMRRLITATMKFDRQIEVSKEIEEVNSITDATDEQWQNGGTHLCRLQKEGKINENMIPLISELKCPSLLILGKYDPVCFHEQIEFYSKHSSKGSIITFYNSDHRAHDEEPTKFTDTVVQFINN</sequence>
<dbReference type="Pfam" id="PF00561">
    <property type="entry name" value="Abhydrolase_1"/>
    <property type="match status" value="1"/>
</dbReference>
<dbReference type="InterPro" id="IPR000073">
    <property type="entry name" value="AB_hydrolase_1"/>
</dbReference>
<evidence type="ECO:0000256" key="9">
    <source>
        <dbReference type="ARBA" id="ARBA00029605"/>
    </source>
</evidence>
<protein>
    <recommendedName>
        <fullName evidence="4">prolyl aminopeptidase</fullName>
        <ecNumber evidence="4">3.4.11.5</ecNumber>
    </recommendedName>
    <alternativeName>
        <fullName evidence="9">Prolyl aminopeptidase</fullName>
    </alternativeName>
</protein>
<dbReference type="InterPro" id="IPR002410">
    <property type="entry name" value="Peptidase_S33"/>
</dbReference>
<evidence type="ECO:0000256" key="8">
    <source>
        <dbReference type="ARBA" id="ARBA00022801"/>
    </source>
</evidence>
<evidence type="ECO:0000256" key="5">
    <source>
        <dbReference type="ARBA" id="ARBA00022438"/>
    </source>
</evidence>
<proteinExistence type="inferred from homology"/>
<dbReference type="RefSeq" id="WP_206868188.1">
    <property type="nucleotide sequence ID" value="NZ_BMBA01000001.1"/>
</dbReference>
<evidence type="ECO:0000256" key="6">
    <source>
        <dbReference type="ARBA" id="ARBA00022490"/>
    </source>
</evidence>
<comment type="similarity">
    <text evidence="3">Belongs to the peptidase S33 family.</text>
</comment>
<dbReference type="PRINTS" id="PR00793">
    <property type="entry name" value="PROAMNOPTASE"/>
</dbReference>